<name>A0A074S9Z6_9AGAM</name>
<keyword evidence="2" id="KW-0413">Isomerase</keyword>
<dbReference type="PANTHER" id="PTHR37844:SF2">
    <property type="entry name" value="SER_THR PROTEIN PHOSPHATASE SUPERFAMILY (AFU_ORTHOLOGUE AFUA_1G14840)"/>
    <property type="match status" value="1"/>
</dbReference>
<sequence length="452" mass="49969">MKLQIISDAHMQVDCGFGREYNKFDFPVVAPNLVLLGGMGRICDTELQDFIVLQLTRFERVFYVMGMDEFYQSTVPVGRQKIQEFAENLVKNPPAKLSSGEPVNKLGVFHYLHRTRVDVEDVTILGCTLWRGWNKNSREARGASGGYRPIKDFFAEEETIERDLDLAWLQSQLEACAIGEAAVAVTHVEESSVDPAAISVDEGDIYNDIEMSPPTKTVDLPGDQLSENVATVNQPPPEPLESTFITTPSLSKRQGPARRVVIFTAHPPAFKGTTHPDFGPALGTKEAADILQGRQCWVLDNGYDNGVVVSSHLHGSDDPRPQTGDNMLAEAEQSGTEMSETPPCGHDNGFTGDSYRPPGVALWAFGFTEWSCDTVYEAPVTVPLASDPKGKKPEAAEQPVNECARCPQCNRALAPVRMVSNQRGQQWRRERVPYVDVPPTWRAFDDAFVVDV</sequence>
<keyword evidence="3" id="KW-1185">Reference proteome</keyword>
<gene>
    <name evidence="2" type="ORF">V565_026660</name>
</gene>
<evidence type="ECO:0000313" key="2">
    <source>
        <dbReference type="EMBL" id="KEP53723.1"/>
    </source>
</evidence>
<dbReference type="GO" id="GO:0016853">
    <property type="term" value="F:isomerase activity"/>
    <property type="evidence" value="ECO:0007669"/>
    <property type="project" value="UniProtKB-KW"/>
</dbReference>
<comment type="caution">
    <text evidence="2">The sequence shown here is derived from an EMBL/GenBank/DDBJ whole genome shotgun (WGS) entry which is preliminary data.</text>
</comment>
<protein>
    <submittedName>
        <fullName evidence="2">DNA topoisomerase type I</fullName>
    </submittedName>
</protein>
<dbReference type="AlphaFoldDB" id="A0A074S9Z6"/>
<accession>A0A074S9Z6</accession>
<dbReference type="EMBL" id="AZST01000050">
    <property type="protein sequence ID" value="KEP53723.1"/>
    <property type="molecule type" value="Genomic_DNA"/>
</dbReference>
<evidence type="ECO:0000313" key="3">
    <source>
        <dbReference type="Proteomes" id="UP000027456"/>
    </source>
</evidence>
<feature type="region of interest" description="Disordered" evidence="1">
    <location>
        <begin position="312"/>
        <end position="341"/>
    </location>
</feature>
<proteinExistence type="predicted"/>
<evidence type="ECO:0000256" key="1">
    <source>
        <dbReference type="SAM" id="MobiDB-lite"/>
    </source>
</evidence>
<dbReference type="PANTHER" id="PTHR37844">
    <property type="entry name" value="SER/THR PROTEIN PHOSPHATASE SUPERFAMILY (AFU_ORTHOLOGUE AFUA_1G14840)"/>
    <property type="match status" value="1"/>
</dbReference>
<dbReference type="STRING" id="1423351.A0A074S9Z6"/>
<dbReference type="HOGENOM" id="CLU_605740_0_0_1"/>
<reference evidence="2 3" key="1">
    <citation type="submission" date="2013-12" db="EMBL/GenBank/DDBJ databases">
        <authorList>
            <person name="Cubeta M."/>
            <person name="Pakala S."/>
            <person name="Fedorova N."/>
            <person name="Thomas E."/>
            <person name="Dean R."/>
            <person name="Jabaji S."/>
            <person name="Neate S."/>
            <person name="Toda T."/>
            <person name="Tavantzis S."/>
            <person name="Vilgalys R."/>
            <person name="Bharathan N."/>
            <person name="Pakala S."/>
            <person name="Losada L.S."/>
            <person name="Zafar N."/>
            <person name="Nierman W."/>
        </authorList>
    </citation>
    <scope>NUCLEOTIDE SEQUENCE [LARGE SCALE GENOMIC DNA]</scope>
    <source>
        <strain evidence="2 3">123E</strain>
    </source>
</reference>
<dbReference type="OrthoDB" id="550558at2759"/>
<organism evidence="2 3">
    <name type="scientific">Rhizoctonia solani 123E</name>
    <dbReference type="NCBI Taxonomy" id="1423351"/>
    <lineage>
        <taxon>Eukaryota</taxon>
        <taxon>Fungi</taxon>
        <taxon>Dikarya</taxon>
        <taxon>Basidiomycota</taxon>
        <taxon>Agaricomycotina</taxon>
        <taxon>Agaricomycetes</taxon>
        <taxon>Cantharellales</taxon>
        <taxon>Ceratobasidiaceae</taxon>
        <taxon>Rhizoctonia</taxon>
    </lineage>
</organism>
<dbReference type="Proteomes" id="UP000027456">
    <property type="component" value="Unassembled WGS sequence"/>
</dbReference>